<feature type="compositionally biased region" description="Polar residues" evidence="1">
    <location>
        <begin position="295"/>
        <end position="304"/>
    </location>
</feature>
<proteinExistence type="predicted"/>
<feature type="region of interest" description="Disordered" evidence="1">
    <location>
        <begin position="295"/>
        <end position="359"/>
    </location>
</feature>
<organism evidence="2 3">
    <name type="scientific">Tothia fuscella</name>
    <dbReference type="NCBI Taxonomy" id="1048955"/>
    <lineage>
        <taxon>Eukaryota</taxon>
        <taxon>Fungi</taxon>
        <taxon>Dikarya</taxon>
        <taxon>Ascomycota</taxon>
        <taxon>Pezizomycotina</taxon>
        <taxon>Dothideomycetes</taxon>
        <taxon>Pleosporomycetidae</taxon>
        <taxon>Venturiales</taxon>
        <taxon>Cylindrosympodiaceae</taxon>
        <taxon>Tothia</taxon>
    </lineage>
</organism>
<protein>
    <submittedName>
        <fullName evidence="2">Uncharacterized protein</fullName>
    </submittedName>
</protein>
<accession>A0A9P4NDT6</accession>
<keyword evidence="3" id="KW-1185">Reference proteome</keyword>
<reference evidence="2" key="1">
    <citation type="journal article" date="2020" name="Stud. Mycol.">
        <title>101 Dothideomycetes genomes: a test case for predicting lifestyles and emergence of pathogens.</title>
        <authorList>
            <person name="Haridas S."/>
            <person name="Albert R."/>
            <person name="Binder M."/>
            <person name="Bloem J."/>
            <person name="Labutti K."/>
            <person name="Salamov A."/>
            <person name="Andreopoulos B."/>
            <person name="Baker S."/>
            <person name="Barry K."/>
            <person name="Bills G."/>
            <person name="Bluhm B."/>
            <person name="Cannon C."/>
            <person name="Castanera R."/>
            <person name="Culley D."/>
            <person name="Daum C."/>
            <person name="Ezra D."/>
            <person name="Gonzalez J."/>
            <person name="Henrissat B."/>
            <person name="Kuo A."/>
            <person name="Liang C."/>
            <person name="Lipzen A."/>
            <person name="Lutzoni F."/>
            <person name="Magnuson J."/>
            <person name="Mondo S."/>
            <person name="Nolan M."/>
            <person name="Ohm R."/>
            <person name="Pangilinan J."/>
            <person name="Park H.-J."/>
            <person name="Ramirez L."/>
            <person name="Alfaro M."/>
            <person name="Sun H."/>
            <person name="Tritt A."/>
            <person name="Yoshinaga Y."/>
            <person name="Zwiers L.-H."/>
            <person name="Turgeon B."/>
            <person name="Goodwin S."/>
            <person name="Spatafora J."/>
            <person name="Crous P."/>
            <person name="Grigoriev I."/>
        </authorList>
    </citation>
    <scope>NUCLEOTIDE SEQUENCE</scope>
    <source>
        <strain evidence="2">CBS 130266</strain>
    </source>
</reference>
<feature type="compositionally biased region" description="Basic and acidic residues" evidence="1">
    <location>
        <begin position="345"/>
        <end position="359"/>
    </location>
</feature>
<dbReference type="EMBL" id="MU007168">
    <property type="protein sequence ID" value="KAF2416186.1"/>
    <property type="molecule type" value="Genomic_DNA"/>
</dbReference>
<evidence type="ECO:0000256" key="1">
    <source>
        <dbReference type="SAM" id="MobiDB-lite"/>
    </source>
</evidence>
<dbReference type="AlphaFoldDB" id="A0A9P4NDT6"/>
<evidence type="ECO:0000313" key="2">
    <source>
        <dbReference type="EMBL" id="KAF2416186.1"/>
    </source>
</evidence>
<dbReference type="Proteomes" id="UP000800235">
    <property type="component" value="Unassembled WGS sequence"/>
</dbReference>
<feature type="region of interest" description="Disordered" evidence="1">
    <location>
        <begin position="1"/>
        <end position="26"/>
    </location>
</feature>
<sequence length="359" mass="41218">MAPNKKDPSVLSNNPNTVRERERRAGKFGYDQALLNAKRADQSAIDYAKKKCKETPEYQSADEVKRTRKLDEIKDKIIRDRKRTGRHHSCLVQDEEEEFHFPHEGKVQEELDHNIEDSDMAEEVLDDEEGSDAVVDDNLYSKIQTVVSSSRSRLQSILRVREKQSWIYAATTLLAKVEKLKTSKDEAEFWYFLSEKDRLAHYDPLAISPSEFFRPQEIALLRNQLASGDIKELPGPEFWWEKYTSDYNTFLKDLPDKHLAKEAWDLVLRSGGLNNNAWDRLKIGEEDLVMVSASAENDNATTSEVSEHETGEGEDWDMDRMSEIADINEVSNGSGSEEESEDIINEDKEVGELKDKNVL</sequence>
<evidence type="ECO:0000313" key="3">
    <source>
        <dbReference type="Proteomes" id="UP000800235"/>
    </source>
</evidence>
<comment type="caution">
    <text evidence="2">The sequence shown here is derived from an EMBL/GenBank/DDBJ whole genome shotgun (WGS) entry which is preliminary data.</text>
</comment>
<name>A0A9P4NDT6_9PEZI</name>
<gene>
    <name evidence="2" type="ORF">EJ08DRAFT_654784</name>
</gene>